<dbReference type="RefSeq" id="WP_129466828.1">
    <property type="nucleotide sequence ID" value="NZ_ABFDCF020000023.1"/>
</dbReference>
<accession>A0AAP2JVE2</accession>
<evidence type="ECO:0000256" key="1">
    <source>
        <dbReference type="SAM" id="SignalP"/>
    </source>
</evidence>
<sequence length="159" mass="17439">MKSYQKYISIVTASLLLAACSTTAPKKNVNKVVTPKETVTQSAATIQNSQNSNTAAAAYADKKQLAPKSLVIASTNNACVDGFNFLKGVSHGQFDTYSTDYSKISQNYSFLNTNKEIMDKDSRELLSMTLNKKLDTLCMKVQYAGFEGVKNKLKQLSDI</sequence>
<reference evidence="2" key="1">
    <citation type="submission" date="2019-02" db="EMBL/GenBank/DDBJ databases">
        <title>Genomic characterization of isolates from hospital effluents in KZN, South Africa.</title>
        <authorList>
            <person name="Ntshobeni N."/>
            <person name="Allam M."/>
            <person name="Ismail A."/>
            <person name="Amoako D."/>
            <person name="Essack S."/>
            <person name="Chenia H."/>
        </authorList>
    </citation>
    <scope>NUCLEOTIDE SEQUENCE</scope>
    <source>
        <strain evidence="2">AFE97_S1</strain>
    </source>
</reference>
<dbReference type="EMBL" id="SHDO01000006">
    <property type="protein sequence ID" value="MBX6979724.1"/>
    <property type="molecule type" value="Genomic_DNA"/>
</dbReference>
<evidence type="ECO:0008006" key="4">
    <source>
        <dbReference type="Google" id="ProtNLM"/>
    </source>
</evidence>
<dbReference type="AlphaFoldDB" id="A0AAP2JVE2"/>
<gene>
    <name evidence="2" type="ORF">EX242_05550</name>
</gene>
<keyword evidence="1" id="KW-0732">Signal</keyword>
<feature type="signal peptide" evidence="1">
    <location>
        <begin position="1"/>
        <end position="24"/>
    </location>
</feature>
<comment type="caution">
    <text evidence="2">The sequence shown here is derived from an EMBL/GenBank/DDBJ whole genome shotgun (WGS) entry which is preliminary data.</text>
</comment>
<name>A0AAP2JVE2_PRORE</name>
<protein>
    <recommendedName>
        <fullName evidence="4">Lipoprotein</fullName>
    </recommendedName>
</protein>
<evidence type="ECO:0000313" key="3">
    <source>
        <dbReference type="Proteomes" id="UP000824410"/>
    </source>
</evidence>
<organism evidence="2 3">
    <name type="scientific">Providencia rettgeri</name>
    <dbReference type="NCBI Taxonomy" id="587"/>
    <lineage>
        <taxon>Bacteria</taxon>
        <taxon>Pseudomonadati</taxon>
        <taxon>Pseudomonadota</taxon>
        <taxon>Gammaproteobacteria</taxon>
        <taxon>Enterobacterales</taxon>
        <taxon>Morganellaceae</taxon>
        <taxon>Providencia</taxon>
    </lineage>
</organism>
<evidence type="ECO:0000313" key="2">
    <source>
        <dbReference type="EMBL" id="MBX6979724.1"/>
    </source>
</evidence>
<dbReference type="Proteomes" id="UP000824410">
    <property type="component" value="Unassembled WGS sequence"/>
</dbReference>
<feature type="chain" id="PRO_5044474743" description="Lipoprotein" evidence="1">
    <location>
        <begin position="25"/>
        <end position="159"/>
    </location>
</feature>
<dbReference type="PROSITE" id="PS51257">
    <property type="entry name" value="PROKAR_LIPOPROTEIN"/>
    <property type="match status" value="1"/>
</dbReference>
<proteinExistence type="predicted"/>